<keyword evidence="1 3" id="KW-0658">Purine biosynthesis</keyword>
<dbReference type="PANTHER" id="PTHR23046">
    <property type="entry name" value="PHOSPHORIBOSYLAMINOIMIDAZOLE CARBOXYLASE CATALYTIC SUBUNIT"/>
    <property type="match status" value="1"/>
</dbReference>
<comment type="function">
    <text evidence="3 4">Catalyzes the conversion of N5-carboxyaminoimidazole ribonucleotide (N5-CAIR) to 4-carboxy-5-aminoimidazole ribonucleotide (CAIR).</text>
</comment>
<dbReference type="InterPro" id="IPR033747">
    <property type="entry name" value="PurE_ClassI"/>
</dbReference>
<feature type="binding site" evidence="3 5">
    <location>
        <position position="12"/>
    </location>
    <ligand>
        <name>substrate</name>
    </ligand>
</feature>
<keyword evidence="8" id="KW-1185">Reference proteome</keyword>
<comment type="pathway">
    <text evidence="3 4">Purine metabolism; IMP biosynthesis via de novo pathway; 5-amino-1-(5-phospho-D-ribosyl)imidazole-4-carboxylate from 5-amino-1-(5-phospho-D-ribosyl)imidazole (N5-CAIR route): step 2/2.</text>
</comment>
<dbReference type="GO" id="GO:0006189">
    <property type="term" value="P:'de novo' IMP biosynthetic process"/>
    <property type="evidence" value="ECO:0007669"/>
    <property type="project" value="UniProtKB-UniRule"/>
</dbReference>
<dbReference type="RefSeq" id="WP_116495917.1">
    <property type="nucleotide sequence ID" value="NZ_QENZ01000003.1"/>
</dbReference>
<proteinExistence type="inferred from homology"/>
<reference evidence="7 8" key="1">
    <citation type="submission" date="2018-05" db="EMBL/GenBank/DDBJ databases">
        <title>Genomic Encyclopedia of Type Strains, Phase IV (KMG-IV): sequencing the most valuable type-strain genomes for metagenomic binning, comparative biology and taxonomic classification.</title>
        <authorList>
            <person name="Goeker M."/>
        </authorList>
    </citation>
    <scope>NUCLEOTIDE SEQUENCE [LARGE SCALE GENOMIC DNA]</scope>
    <source>
        <strain evidence="7 8">DSM 28579</strain>
    </source>
</reference>
<dbReference type="SUPFAM" id="SSF52255">
    <property type="entry name" value="N5-CAIR mutase (phosphoribosylaminoimidazole carboxylase, PurE)"/>
    <property type="match status" value="1"/>
</dbReference>
<protein>
    <recommendedName>
        <fullName evidence="3 4">N5-carboxyaminoimidazole ribonucleotide mutase</fullName>
        <shortName evidence="3 4">N5-CAIR mutase</shortName>
        <ecNumber evidence="3 4">5.4.99.18</ecNumber>
    </recommendedName>
    <alternativeName>
        <fullName evidence="3">5-(carboxyamino)imidazole ribonucleotide mutase</fullName>
    </alternativeName>
</protein>
<evidence type="ECO:0000256" key="4">
    <source>
        <dbReference type="PIRNR" id="PIRNR001338"/>
    </source>
</evidence>
<dbReference type="PIRSF" id="PIRSF001338">
    <property type="entry name" value="AIR_carboxylase"/>
    <property type="match status" value="1"/>
</dbReference>
<dbReference type="OrthoDB" id="9791908at2"/>
<dbReference type="HAMAP" id="MF_01929">
    <property type="entry name" value="PurE_classI"/>
    <property type="match status" value="1"/>
</dbReference>
<name>A0A7L4URK6_BALHA</name>
<feature type="binding site" evidence="3 5">
    <location>
        <position position="39"/>
    </location>
    <ligand>
        <name>substrate</name>
    </ligand>
</feature>
<dbReference type="EC" id="5.4.99.18" evidence="3 4"/>
<keyword evidence="2 3" id="KW-0413">Isomerase</keyword>
<dbReference type="GO" id="GO:0034023">
    <property type="term" value="F:5-(carboxyamino)imidazole ribonucleotide mutase activity"/>
    <property type="evidence" value="ECO:0007669"/>
    <property type="project" value="UniProtKB-UniRule"/>
</dbReference>
<evidence type="ECO:0000256" key="1">
    <source>
        <dbReference type="ARBA" id="ARBA00022755"/>
    </source>
</evidence>
<evidence type="ECO:0000259" key="6">
    <source>
        <dbReference type="SMART" id="SM01001"/>
    </source>
</evidence>
<sequence length="157" mass="16889">MKVAIIFGSISDKEVMAKAARCLEEFGVFYEAYAISAHRLPEVLGEKLKEFEHNGVEVIIAGAGLAAHLPGVVASKTTIPVVGVPLKGALEGVDALYSIVQMPKDIPVATVGINNARNGAFLALQILGVKYPEIKEKVAKYRKEMVAKLTEEINQTL</sequence>
<dbReference type="PANTHER" id="PTHR23046:SF2">
    <property type="entry name" value="PHOSPHORIBOSYLAMINOIMIDAZOLE CARBOXYLASE"/>
    <property type="match status" value="1"/>
</dbReference>
<evidence type="ECO:0000313" key="7">
    <source>
        <dbReference type="EMBL" id="PVX52380.1"/>
    </source>
</evidence>
<accession>A0A7L4URK6</accession>
<dbReference type="InterPro" id="IPR000031">
    <property type="entry name" value="PurE_dom"/>
</dbReference>
<evidence type="ECO:0000256" key="2">
    <source>
        <dbReference type="ARBA" id="ARBA00023235"/>
    </source>
</evidence>
<comment type="similarity">
    <text evidence="3">Belongs to the AIR carboxylase family. Class I subfamily.</text>
</comment>
<evidence type="ECO:0000256" key="5">
    <source>
        <dbReference type="PIRSR" id="PIRSR001338-1"/>
    </source>
</evidence>
<dbReference type="Pfam" id="PF00731">
    <property type="entry name" value="AIRC"/>
    <property type="match status" value="1"/>
</dbReference>
<dbReference type="EMBL" id="QENZ01000003">
    <property type="protein sequence ID" value="PVX52380.1"/>
    <property type="molecule type" value="Genomic_DNA"/>
</dbReference>
<evidence type="ECO:0000256" key="3">
    <source>
        <dbReference type="HAMAP-Rule" id="MF_01929"/>
    </source>
</evidence>
<comment type="caution">
    <text evidence="7">The sequence shown here is derived from an EMBL/GenBank/DDBJ whole genome shotgun (WGS) entry which is preliminary data.</text>
</comment>
<evidence type="ECO:0000313" key="8">
    <source>
        <dbReference type="Proteomes" id="UP000251835"/>
    </source>
</evidence>
<dbReference type="InterPro" id="IPR024694">
    <property type="entry name" value="PurE_prokaryotes"/>
</dbReference>
<dbReference type="NCBIfam" id="TIGR01162">
    <property type="entry name" value="purE"/>
    <property type="match status" value="1"/>
</dbReference>
<dbReference type="AlphaFoldDB" id="A0A7L4URK6"/>
<dbReference type="Proteomes" id="UP000251835">
    <property type="component" value="Unassembled WGS sequence"/>
</dbReference>
<comment type="catalytic activity">
    <reaction evidence="3 4">
        <text>5-carboxyamino-1-(5-phospho-D-ribosyl)imidazole + H(+) = 5-amino-1-(5-phospho-D-ribosyl)imidazole-4-carboxylate</text>
        <dbReference type="Rhea" id="RHEA:13193"/>
        <dbReference type="ChEBI" id="CHEBI:15378"/>
        <dbReference type="ChEBI" id="CHEBI:58730"/>
        <dbReference type="ChEBI" id="CHEBI:77657"/>
        <dbReference type="EC" id="5.4.99.18"/>
    </reaction>
</comment>
<dbReference type="UniPathway" id="UPA00074">
    <property type="reaction ID" value="UER00943"/>
</dbReference>
<gene>
    <name evidence="3" type="primary">purE</name>
    <name evidence="7" type="ORF">C7377_0694</name>
</gene>
<dbReference type="SMART" id="SM01001">
    <property type="entry name" value="AIRC"/>
    <property type="match status" value="1"/>
</dbReference>
<organism evidence="7 8">
    <name type="scientific">Balneicella halophila</name>
    <dbReference type="NCBI Taxonomy" id="1537566"/>
    <lineage>
        <taxon>Bacteria</taxon>
        <taxon>Pseudomonadati</taxon>
        <taxon>Bacteroidota</taxon>
        <taxon>Bacteroidia</taxon>
        <taxon>Bacteroidales</taxon>
        <taxon>Balneicellaceae</taxon>
        <taxon>Balneicella</taxon>
    </lineage>
</organism>
<feature type="binding site" evidence="3 5">
    <location>
        <position position="9"/>
    </location>
    <ligand>
        <name>substrate</name>
    </ligand>
</feature>
<feature type="domain" description="PurE" evidence="6">
    <location>
        <begin position="1"/>
        <end position="149"/>
    </location>
</feature>
<dbReference type="Gene3D" id="3.40.50.1970">
    <property type="match status" value="1"/>
</dbReference>